<dbReference type="Proteomes" id="UP000183832">
    <property type="component" value="Unassembled WGS sequence"/>
</dbReference>
<sequence>MAWFSRANERYVIGSEGKEKENTFHKDVMTEFPRENHKTAFMFSSQMICFLFKSFDKRISTFNKKIVIASSRKCEDIPSPCENE</sequence>
<gene>
    <name evidence="1" type="ORF">CLUMA_CG003342</name>
</gene>
<keyword evidence="2" id="KW-1185">Reference proteome</keyword>
<evidence type="ECO:0000313" key="2">
    <source>
        <dbReference type="Proteomes" id="UP000183832"/>
    </source>
</evidence>
<name>A0A1J1HQB2_9DIPT</name>
<organism evidence="1 2">
    <name type="scientific">Clunio marinus</name>
    <dbReference type="NCBI Taxonomy" id="568069"/>
    <lineage>
        <taxon>Eukaryota</taxon>
        <taxon>Metazoa</taxon>
        <taxon>Ecdysozoa</taxon>
        <taxon>Arthropoda</taxon>
        <taxon>Hexapoda</taxon>
        <taxon>Insecta</taxon>
        <taxon>Pterygota</taxon>
        <taxon>Neoptera</taxon>
        <taxon>Endopterygota</taxon>
        <taxon>Diptera</taxon>
        <taxon>Nematocera</taxon>
        <taxon>Chironomoidea</taxon>
        <taxon>Chironomidae</taxon>
        <taxon>Clunio</taxon>
    </lineage>
</organism>
<evidence type="ECO:0000313" key="1">
    <source>
        <dbReference type="EMBL" id="CRK89572.1"/>
    </source>
</evidence>
<dbReference type="AlphaFoldDB" id="A0A1J1HQB2"/>
<reference evidence="1 2" key="1">
    <citation type="submission" date="2015-04" db="EMBL/GenBank/DDBJ databases">
        <authorList>
            <person name="Syromyatnikov M.Y."/>
            <person name="Popov V.N."/>
        </authorList>
    </citation>
    <scope>NUCLEOTIDE SEQUENCE [LARGE SCALE GENOMIC DNA]</scope>
</reference>
<proteinExistence type="predicted"/>
<protein>
    <submittedName>
        <fullName evidence="1">CLUMA_CG003342, isoform A</fullName>
    </submittedName>
</protein>
<dbReference type="EMBL" id="CVRI01000013">
    <property type="protein sequence ID" value="CRK89572.1"/>
    <property type="molecule type" value="Genomic_DNA"/>
</dbReference>
<accession>A0A1J1HQB2</accession>